<comment type="caution">
    <text evidence="2">The sequence shown here is derived from an EMBL/GenBank/DDBJ whole genome shotgun (WGS) entry which is preliminary data.</text>
</comment>
<accession>A0AAE1QEB3</accession>
<evidence type="ECO:0000313" key="3">
    <source>
        <dbReference type="Proteomes" id="UP001292094"/>
    </source>
</evidence>
<keyword evidence="3" id="KW-1185">Reference proteome</keyword>
<feature type="region of interest" description="Disordered" evidence="1">
    <location>
        <begin position="56"/>
        <end position="75"/>
    </location>
</feature>
<dbReference type="AlphaFoldDB" id="A0AAE1QEB3"/>
<proteinExistence type="predicted"/>
<evidence type="ECO:0000256" key="1">
    <source>
        <dbReference type="SAM" id="MobiDB-lite"/>
    </source>
</evidence>
<organism evidence="2 3">
    <name type="scientific">Petrolisthes manimaculis</name>
    <dbReference type="NCBI Taxonomy" id="1843537"/>
    <lineage>
        <taxon>Eukaryota</taxon>
        <taxon>Metazoa</taxon>
        <taxon>Ecdysozoa</taxon>
        <taxon>Arthropoda</taxon>
        <taxon>Crustacea</taxon>
        <taxon>Multicrustacea</taxon>
        <taxon>Malacostraca</taxon>
        <taxon>Eumalacostraca</taxon>
        <taxon>Eucarida</taxon>
        <taxon>Decapoda</taxon>
        <taxon>Pleocyemata</taxon>
        <taxon>Anomura</taxon>
        <taxon>Galatheoidea</taxon>
        <taxon>Porcellanidae</taxon>
        <taxon>Petrolisthes</taxon>
    </lineage>
</organism>
<dbReference type="EMBL" id="JAWZYT010000374">
    <property type="protein sequence ID" value="KAK4324148.1"/>
    <property type="molecule type" value="Genomic_DNA"/>
</dbReference>
<protein>
    <submittedName>
        <fullName evidence="2">Uncharacterized protein</fullName>
    </submittedName>
</protein>
<reference evidence="2" key="1">
    <citation type="submission" date="2023-11" db="EMBL/GenBank/DDBJ databases">
        <title>Genome assemblies of two species of porcelain crab, Petrolisthes cinctipes and Petrolisthes manimaculis (Anomura: Porcellanidae).</title>
        <authorList>
            <person name="Angst P."/>
        </authorList>
    </citation>
    <scope>NUCLEOTIDE SEQUENCE</scope>
    <source>
        <strain evidence="2">PB745_02</strain>
        <tissue evidence="2">Gill</tissue>
    </source>
</reference>
<feature type="region of interest" description="Disordered" evidence="1">
    <location>
        <begin position="27"/>
        <end position="47"/>
    </location>
</feature>
<feature type="compositionally biased region" description="Low complexity" evidence="1">
    <location>
        <begin position="58"/>
        <end position="75"/>
    </location>
</feature>
<name>A0AAE1QEB3_9EUCA</name>
<sequence length="93" mass="10522">MPYTTGTCQTIYPIHNIPSLQILTNHKHHPHPILSPPHTDPSIPVPLEDLHQHRTSHPFHTSSFSYSTPTYPSSTLSYDPPSLYSVHPAYPYP</sequence>
<evidence type="ECO:0000313" key="2">
    <source>
        <dbReference type="EMBL" id="KAK4324148.1"/>
    </source>
</evidence>
<gene>
    <name evidence="2" type="ORF">Pmani_005151</name>
</gene>
<dbReference type="Proteomes" id="UP001292094">
    <property type="component" value="Unassembled WGS sequence"/>
</dbReference>